<protein>
    <submittedName>
        <fullName evidence="2">Uncharacterized protein</fullName>
    </submittedName>
</protein>
<accession>A0A1N6F9M8</accession>
<dbReference type="RefSeq" id="WP_159440978.1">
    <property type="nucleotide sequence ID" value="NZ_FSRJ01000002.1"/>
</dbReference>
<dbReference type="AlphaFoldDB" id="A0A1N6F9M8"/>
<gene>
    <name evidence="2" type="ORF">SAMN05443544_1869</name>
</gene>
<dbReference type="EMBL" id="FSRJ01000002">
    <property type="protein sequence ID" value="SIN91988.1"/>
    <property type="molecule type" value="Genomic_DNA"/>
</dbReference>
<proteinExistence type="predicted"/>
<evidence type="ECO:0000313" key="2">
    <source>
        <dbReference type="EMBL" id="SIN91988.1"/>
    </source>
</evidence>
<sequence length="50" mass="5324">MNDKNEPGNDDWLSPAAKDVKSGVKDVLTASGEPVDQNPNIVRLSEDAGE</sequence>
<name>A0A1N6F9M8_9MICO</name>
<feature type="region of interest" description="Disordered" evidence="1">
    <location>
        <begin position="1"/>
        <end position="50"/>
    </location>
</feature>
<dbReference type="Proteomes" id="UP000184699">
    <property type="component" value="Unassembled WGS sequence"/>
</dbReference>
<evidence type="ECO:0000256" key="1">
    <source>
        <dbReference type="SAM" id="MobiDB-lite"/>
    </source>
</evidence>
<keyword evidence="3" id="KW-1185">Reference proteome</keyword>
<reference evidence="3" key="1">
    <citation type="submission" date="2016-11" db="EMBL/GenBank/DDBJ databases">
        <authorList>
            <person name="Varghese N."/>
            <person name="Submissions S."/>
        </authorList>
    </citation>
    <scope>NUCLEOTIDE SEQUENCE [LARGE SCALE GENOMIC DNA]</scope>
    <source>
        <strain evidence="3">DSM 8595</strain>
    </source>
</reference>
<evidence type="ECO:0000313" key="3">
    <source>
        <dbReference type="Proteomes" id="UP000184699"/>
    </source>
</evidence>
<organism evidence="2 3">
    <name type="scientific">Agromyces cerinus subsp. cerinus</name>
    <dbReference type="NCBI Taxonomy" id="232089"/>
    <lineage>
        <taxon>Bacteria</taxon>
        <taxon>Bacillati</taxon>
        <taxon>Actinomycetota</taxon>
        <taxon>Actinomycetes</taxon>
        <taxon>Micrococcales</taxon>
        <taxon>Microbacteriaceae</taxon>
        <taxon>Agromyces</taxon>
    </lineage>
</organism>